<accession>A0A2A6CLD2</accession>
<name>A0A2A6CLD2_PRIPA</name>
<dbReference type="PANTHER" id="PTHR45907">
    <property type="entry name" value="SERPENTINE RECEPTOR, CLASS J"/>
    <property type="match status" value="1"/>
</dbReference>
<dbReference type="Pfam" id="PF10326">
    <property type="entry name" value="7TM_GPCR_Str"/>
    <property type="match status" value="1"/>
</dbReference>
<dbReference type="SUPFAM" id="SSF81321">
    <property type="entry name" value="Family A G protein-coupled receptor-like"/>
    <property type="match status" value="1"/>
</dbReference>
<gene>
    <name evidence="1" type="primary">WBGene00279547</name>
</gene>
<dbReference type="InterPro" id="IPR019428">
    <property type="entry name" value="7TM_GPCR_serpentine_rcpt_Str"/>
</dbReference>
<keyword evidence="2" id="KW-1185">Reference proteome</keyword>
<dbReference type="Proteomes" id="UP000005239">
    <property type="component" value="Unassembled WGS sequence"/>
</dbReference>
<dbReference type="AlphaFoldDB" id="A0A2A6CLD2"/>
<accession>A0A8R1YZP3</accession>
<protein>
    <submittedName>
        <fullName evidence="1">G protein-coupled receptor</fullName>
    </submittedName>
</protein>
<organism evidence="1 2">
    <name type="scientific">Pristionchus pacificus</name>
    <name type="common">Parasitic nematode worm</name>
    <dbReference type="NCBI Taxonomy" id="54126"/>
    <lineage>
        <taxon>Eukaryota</taxon>
        <taxon>Metazoa</taxon>
        <taxon>Ecdysozoa</taxon>
        <taxon>Nematoda</taxon>
        <taxon>Chromadorea</taxon>
        <taxon>Rhabditida</taxon>
        <taxon>Rhabditina</taxon>
        <taxon>Diplogasteromorpha</taxon>
        <taxon>Diplogasteroidea</taxon>
        <taxon>Neodiplogasteridae</taxon>
        <taxon>Pristionchus</taxon>
    </lineage>
</organism>
<proteinExistence type="predicted"/>
<dbReference type="PANTHER" id="PTHR45907:SF16">
    <property type="entry name" value="SERPENTINE RECEPTOR, CLASS J"/>
    <property type="match status" value="1"/>
</dbReference>
<evidence type="ECO:0000313" key="1">
    <source>
        <dbReference type="EnsemblMetazoa" id="PPA41178.1"/>
    </source>
</evidence>
<dbReference type="OrthoDB" id="5820288at2759"/>
<dbReference type="InterPro" id="IPR019423">
    <property type="entry name" value="7TM_GPCR_serpentine_rcpt_Srj"/>
</dbReference>
<sequence>MAHKEYVDPLVNEITYAVQVLVTVVAYILNLLLLYIIFKSTRRDIGTYRILLTYFAVSDLYYNTLHFSVYPIPEMHGNAFMMRGHGIYPELLGVGLYLGAYGHAFPILIFHFLYRLVAIKYPHWLKHFPVFFGALILSTVACNLLMFSIFYWFFHPDEQSLRILGPIFNGTIPQDVVHTPDTAAEHAQALYWDSSYSRCDCRGNIFENSSAMKIKAVISVRKQMKSALSMRLHKQLFRSLIYQAFVPLFTAYYPAGTSVMLPIFGITIPYISIIVPPACATHPLVDPLVLMLTINEYRQTRLLPTHGTIPSGSIDHCGRQIEDYCYENIEHHNEVSGERRNGRCPRKLQKTMNVYVPVIVEQINDTPTRFLHRGPLKVPFVCN</sequence>
<dbReference type="EnsemblMetazoa" id="PPA41178.1">
    <property type="protein sequence ID" value="PPA41178.1"/>
    <property type="gene ID" value="WBGene00279547"/>
</dbReference>
<reference evidence="2" key="1">
    <citation type="journal article" date="2008" name="Nat. Genet.">
        <title>The Pristionchus pacificus genome provides a unique perspective on nematode lifestyle and parasitism.</title>
        <authorList>
            <person name="Dieterich C."/>
            <person name="Clifton S.W."/>
            <person name="Schuster L.N."/>
            <person name="Chinwalla A."/>
            <person name="Delehaunty K."/>
            <person name="Dinkelacker I."/>
            <person name="Fulton L."/>
            <person name="Fulton R."/>
            <person name="Godfrey J."/>
            <person name="Minx P."/>
            <person name="Mitreva M."/>
            <person name="Roeseler W."/>
            <person name="Tian H."/>
            <person name="Witte H."/>
            <person name="Yang S.P."/>
            <person name="Wilson R.K."/>
            <person name="Sommer R.J."/>
        </authorList>
    </citation>
    <scope>NUCLEOTIDE SEQUENCE [LARGE SCALE GENOMIC DNA]</scope>
    <source>
        <strain evidence="2">PS312</strain>
    </source>
</reference>
<reference evidence="1" key="2">
    <citation type="submission" date="2022-06" db="UniProtKB">
        <authorList>
            <consortium name="EnsemblMetazoa"/>
        </authorList>
    </citation>
    <scope>IDENTIFICATION</scope>
    <source>
        <strain evidence="1">PS312</strain>
    </source>
</reference>
<evidence type="ECO:0000313" key="2">
    <source>
        <dbReference type="Proteomes" id="UP000005239"/>
    </source>
</evidence>